<protein>
    <recommendedName>
        <fullName evidence="3">PARP catalytic domain-containing protein</fullName>
    </recommendedName>
</protein>
<proteinExistence type="predicted"/>
<gene>
    <name evidence="1" type="ORF">BpHYR1_015314</name>
</gene>
<evidence type="ECO:0000313" key="1">
    <source>
        <dbReference type="EMBL" id="RNA09292.1"/>
    </source>
</evidence>
<accession>A0A3M7QDL6</accession>
<keyword evidence="2" id="KW-1185">Reference proteome</keyword>
<sequence length="236" mass="27831">MLLEGQDIIYLFMPQFLRFMRMSEFGSMGCLASENCSSLDLEHIVLCHNELNIPNQNCRCCYDCTCRDEYLVGFHQTKYHPALSISLSPMRLTQDKDSWFGPGIYFARRFSDTKRKVGKNGGLGSLIVALVDMKRRKDVYRDADNTRDDLSNFDSIYVHRGFYKKPYLKPRTDKLYSLSDDEFLIFNENQIVQFIMMTIKKNKQKHLKNIYQNDSMKQLFYEKKINELTVYTSFND</sequence>
<dbReference type="Proteomes" id="UP000276133">
    <property type="component" value="Unassembled WGS sequence"/>
</dbReference>
<dbReference type="AlphaFoldDB" id="A0A3M7QDL6"/>
<dbReference type="Gene3D" id="3.90.228.10">
    <property type="match status" value="1"/>
</dbReference>
<comment type="caution">
    <text evidence="1">The sequence shown here is derived from an EMBL/GenBank/DDBJ whole genome shotgun (WGS) entry which is preliminary data.</text>
</comment>
<evidence type="ECO:0000313" key="2">
    <source>
        <dbReference type="Proteomes" id="UP000276133"/>
    </source>
</evidence>
<dbReference type="EMBL" id="REGN01006483">
    <property type="protein sequence ID" value="RNA09292.1"/>
    <property type="molecule type" value="Genomic_DNA"/>
</dbReference>
<organism evidence="1 2">
    <name type="scientific">Brachionus plicatilis</name>
    <name type="common">Marine rotifer</name>
    <name type="synonym">Brachionus muelleri</name>
    <dbReference type="NCBI Taxonomy" id="10195"/>
    <lineage>
        <taxon>Eukaryota</taxon>
        <taxon>Metazoa</taxon>
        <taxon>Spiralia</taxon>
        <taxon>Gnathifera</taxon>
        <taxon>Rotifera</taxon>
        <taxon>Eurotatoria</taxon>
        <taxon>Monogononta</taxon>
        <taxon>Pseudotrocha</taxon>
        <taxon>Ploima</taxon>
        <taxon>Brachionidae</taxon>
        <taxon>Brachionus</taxon>
    </lineage>
</organism>
<name>A0A3M7QDL6_BRAPC</name>
<dbReference type="SUPFAM" id="SSF56399">
    <property type="entry name" value="ADP-ribosylation"/>
    <property type="match status" value="1"/>
</dbReference>
<reference evidence="1 2" key="1">
    <citation type="journal article" date="2018" name="Sci. Rep.">
        <title>Genomic signatures of local adaptation to the degree of environmental predictability in rotifers.</title>
        <authorList>
            <person name="Franch-Gras L."/>
            <person name="Hahn C."/>
            <person name="Garcia-Roger E.M."/>
            <person name="Carmona M.J."/>
            <person name="Serra M."/>
            <person name="Gomez A."/>
        </authorList>
    </citation>
    <scope>NUCLEOTIDE SEQUENCE [LARGE SCALE GENOMIC DNA]</scope>
    <source>
        <strain evidence="1">HYR1</strain>
    </source>
</reference>
<evidence type="ECO:0008006" key="3">
    <source>
        <dbReference type="Google" id="ProtNLM"/>
    </source>
</evidence>